<evidence type="ECO:0000313" key="1">
    <source>
        <dbReference type="EMBL" id="KAG0449252.1"/>
    </source>
</evidence>
<evidence type="ECO:0008006" key="3">
    <source>
        <dbReference type="Google" id="ProtNLM"/>
    </source>
</evidence>
<evidence type="ECO:0000313" key="2">
    <source>
        <dbReference type="Proteomes" id="UP000639772"/>
    </source>
</evidence>
<organism evidence="1 2">
    <name type="scientific">Vanilla planifolia</name>
    <name type="common">Vanilla</name>
    <dbReference type="NCBI Taxonomy" id="51239"/>
    <lineage>
        <taxon>Eukaryota</taxon>
        <taxon>Viridiplantae</taxon>
        <taxon>Streptophyta</taxon>
        <taxon>Embryophyta</taxon>
        <taxon>Tracheophyta</taxon>
        <taxon>Spermatophyta</taxon>
        <taxon>Magnoliopsida</taxon>
        <taxon>Liliopsida</taxon>
        <taxon>Asparagales</taxon>
        <taxon>Orchidaceae</taxon>
        <taxon>Vanilloideae</taxon>
        <taxon>Vanilleae</taxon>
        <taxon>Vanilla</taxon>
    </lineage>
</organism>
<dbReference type="AlphaFoldDB" id="A0A835PCL8"/>
<sequence>MKMQRYRHLQSSGVVHLPSQYIQPPELRTDPHRQKSSADLVSGSIPVLDLQSSANSLPLLVASVADGSLSVVNHGVPSTLLKEMKEVGLASSVPHGIQATVRLRSGIRCIRGLRKQDAVKEEGVLTGGLFRSSYLT</sequence>
<proteinExistence type="predicted"/>
<gene>
    <name evidence="1" type="ORF">HPP92_027369</name>
</gene>
<dbReference type="Gene3D" id="2.60.120.330">
    <property type="entry name" value="B-lactam Antibiotic, Isopenicillin N Synthase, Chain"/>
    <property type="match status" value="1"/>
</dbReference>
<dbReference type="InterPro" id="IPR027443">
    <property type="entry name" value="IPNS-like_sf"/>
</dbReference>
<reference evidence="1 2" key="1">
    <citation type="journal article" date="2020" name="Nat. Food">
        <title>A phased Vanilla planifolia genome enables genetic improvement of flavour and production.</title>
        <authorList>
            <person name="Hasing T."/>
            <person name="Tang H."/>
            <person name="Brym M."/>
            <person name="Khazi F."/>
            <person name="Huang T."/>
            <person name="Chambers A.H."/>
        </authorList>
    </citation>
    <scope>NUCLEOTIDE SEQUENCE [LARGE SCALE GENOMIC DNA]</scope>
    <source>
        <tissue evidence="1">Leaf</tissue>
    </source>
</reference>
<dbReference type="EMBL" id="JADCNM010000194">
    <property type="protein sequence ID" value="KAG0449252.1"/>
    <property type="molecule type" value="Genomic_DNA"/>
</dbReference>
<comment type="caution">
    <text evidence="1">The sequence shown here is derived from an EMBL/GenBank/DDBJ whole genome shotgun (WGS) entry which is preliminary data.</text>
</comment>
<name>A0A835PCL8_VANPL</name>
<dbReference type="Proteomes" id="UP000639772">
    <property type="component" value="Unassembled WGS sequence"/>
</dbReference>
<accession>A0A835PCL8</accession>
<protein>
    <recommendedName>
        <fullName evidence="3">Non-haem dioxygenase N-terminal domain-containing protein</fullName>
    </recommendedName>
</protein>
<dbReference type="SUPFAM" id="SSF51197">
    <property type="entry name" value="Clavaminate synthase-like"/>
    <property type="match status" value="1"/>
</dbReference>